<comment type="caution">
    <text evidence="2">The sequence shown here is derived from an EMBL/GenBank/DDBJ whole genome shotgun (WGS) entry which is preliminary data.</text>
</comment>
<feature type="region of interest" description="Disordered" evidence="1">
    <location>
        <begin position="1"/>
        <end position="75"/>
    </location>
</feature>
<organism evidence="2 3">
    <name type="scientific">Ophiophagus hannah</name>
    <name type="common">King cobra</name>
    <name type="synonym">Naja hannah</name>
    <dbReference type="NCBI Taxonomy" id="8665"/>
    <lineage>
        <taxon>Eukaryota</taxon>
        <taxon>Metazoa</taxon>
        <taxon>Chordata</taxon>
        <taxon>Craniata</taxon>
        <taxon>Vertebrata</taxon>
        <taxon>Euteleostomi</taxon>
        <taxon>Lepidosauria</taxon>
        <taxon>Squamata</taxon>
        <taxon>Bifurcata</taxon>
        <taxon>Unidentata</taxon>
        <taxon>Episquamata</taxon>
        <taxon>Toxicofera</taxon>
        <taxon>Serpentes</taxon>
        <taxon>Colubroidea</taxon>
        <taxon>Elapidae</taxon>
        <taxon>Elapinae</taxon>
        <taxon>Ophiophagus</taxon>
    </lineage>
</organism>
<keyword evidence="3" id="KW-1185">Reference proteome</keyword>
<evidence type="ECO:0000256" key="1">
    <source>
        <dbReference type="SAM" id="MobiDB-lite"/>
    </source>
</evidence>
<feature type="compositionally biased region" description="Basic and acidic residues" evidence="1">
    <location>
        <begin position="43"/>
        <end position="60"/>
    </location>
</feature>
<evidence type="ECO:0000313" key="2">
    <source>
        <dbReference type="EMBL" id="ETE59460.1"/>
    </source>
</evidence>
<evidence type="ECO:0000313" key="3">
    <source>
        <dbReference type="Proteomes" id="UP000018936"/>
    </source>
</evidence>
<accession>V8NBK3</accession>
<sequence>MKGKGKGREREGKEEGKRERKGKGKEWKEGREKEKRKGNRNGKGREGKGKERRKGEGGREGRKKRGSAHTPKAGLEPTISWRFSGIFPPWSSSSFVQVIEIHPVNFYNRNPIIRLVKRPFLVYSFFYSSGDFPCCCPAADNGFPTQCWLATPRGRAFSVGAPTLYGTNCPWSFGWPLTSAPSFEEGGTRPKPGGKYVGFSFIFSVSASPEGSPAELIVRSNECRQEKKKTNLQEFGFPSMASCPALRGFGEELDCLLFFGAAPQILKKTAIMSPLVLLSIRLDNPNSCNFSSYILAFGPLYHLDGSALGPLLKQETLYPFRQVTV</sequence>
<proteinExistence type="predicted"/>
<dbReference type="AlphaFoldDB" id="V8NBK3"/>
<protein>
    <submittedName>
        <fullName evidence="2">Uncharacterized protein</fullName>
    </submittedName>
</protein>
<name>V8NBK3_OPHHA</name>
<feature type="compositionally biased region" description="Basic and acidic residues" evidence="1">
    <location>
        <begin position="1"/>
        <end position="35"/>
    </location>
</feature>
<dbReference type="Proteomes" id="UP000018936">
    <property type="component" value="Unassembled WGS sequence"/>
</dbReference>
<reference evidence="2 3" key="1">
    <citation type="journal article" date="2013" name="Proc. Natl. Acad. Sci. U.S.A.">
        <title>The king cobra genome reveals dynamic gene evolution and adaptation in the snake venom system.</title>
        <authorList>
            <person name="Vonk F.J."/>
            <person name="Casewell N.R."/>
            <person name="Henkel C.V."/>
            <person name="Heimberg A.M."/>
            <person name="Jansen H.J."/>
            <person name="McCleary R.J."/>
            <person name="Kerkkamp H.M."/>
            <person name="Vos R.A."/>
            <person name="Guerreiro I."/>
            <person name="Calvete J.J."/>
            <person name="Wuster W."/>
            <person name="Woods A.E."/>
            <person name="Logan J.M."/>
            <person name="Harrison R.A."/>
            <person name="Castoe T.A."/>
            <person name="de Koning A.P."/>
            <person name="Pollock D.D."/>
            <person name="Yandell M."/>
            <person name="Calderon D."/>
            <person name="Renjifo C."/>
            <person name="Currier R.B."/>
            <person name="Salgado D."/>
            <person name="Pla D."/>
            <person name="Sanz L."/>
            <person name="Hyder A.S."/>
            <person name="Ribeiro J.M."/>
            <person name="Arntzen J.W."/>
            <person name="van den Thillart G.E."/>
            <person name="Boetzer M."/>
            <person name="Pirovano W."/>
            <person name="Dirks R.P."/>
            <person name="Spaink H.P."/>
            <person name="Duboule D."/>
            <person name="McGlinn E."/>
            <person name="Kini R.M."/>
            <person name="Richardson M.K."/>
        </authorList>
    </citation>
    <scope>NUCLEOTIDE SEQUENCE</scope>
    <source>
        <tissue evidence="2">Blood</tissue>
    </source>
</reference>
<feature type="non-terminal residue" evidence="2">
    <location>
        <position position="1"/>
    </location>
</feature>
<gene>
    <name evidence="2" type="ORF">L345_14810</name>
</gene>
<dbReference type="EMBL" id="AZIM01005562">
    <property type="protein sequence ID" value="ETE59460.1"/>
    <property type="molecule type" value="Genomic_DNA"/>
</dbReference>